<dbReference type="Gene3D" id="3.40.50.1100">
    <property type="match status" value="2"/>
</dbReference>
<reference evidence="7 8" key="1">
    <citation type="submission" date="2023-03" db="EMBL/GenBank/DDBJ databases">
        <title>High recombination rates correlate with genetic variation in Cardiocondyla obscurior ants.</title>
        <authorList>
            <person name="Errbii M."/>
        </authorList>
    </citation>
    <scope>NUCLEOTIDE SEQUENCE [LARGE SCALE GENOMIC DNA]</scope>
    <source>
        <strain evidence="7">Alpha-2009</strain>
        <tissue evidence="7">Whole body</tissue>
    </source>
</reference>
<keyword evidence="8" id="KW-1185">Reference proteome</keyword>
<dbReference type="GO" id="GO:0006567">
    <property type="term" value="P:L-threonine catabolic process"/>
    <property type="evidence" value="ECO:0007669"/>
    <property type="project" value="TreeGrafter"/>
</dbReference>
<dbReference type="AlphaFoldDB" id="A0AAW2GWS0"/>
<evidence type="ECO:0000256" key="5">
    <source>
        <dbReference type="ARBA" id="ARBA00042605"/>
    </source>
</evidence>
<dbReference type="EMBL" id="JADYXP020000002">
    <property type="protein sequence ID" value="KAL0131653.1"/>
    <property type="molecule type" value="Genomic_DNA"/>
</dbReference>
<gene>
    <name evidence="7" type="ORF">PUN28_002890</name>
</gene>
<organism evidence="7 8">
    <name type="scientific">Cardiocondyla obscurior</name>
    <dbReference type="NCBI Taxonomy" id="286306"/>
    <lineage>
        <taxon>Eukaryota</taxon>
        <taxon>Metazoa</taxon>
        <taxon>Ecdysozoa</taxon>
        <taxon>Arthropoda</taxon>
        <taxon>Hexapoda</taxon>
        <taxon>Insecta</taxon>
        <taxon>Pterygota</taxon>
        <taxon>Neoptera</taxon>
        <taxon>Endopterygota</taxon>
        <taxon>Hymenoptera</taxon>
        <taxon>Apocrita</taxon>
        <taxon>Aculeata</taxon>
        <taxon>Formicoidea</taxon>
        <taxon>Formicidae</taxon>
        <taxon>Myrmicinae</taxon>
        <taxon>Cardiocondyla</taxon>
    </lineage>
</organism>
<dbReference type="Proteomes" id="UP001430953">
    <property type="component" value="Unassembled WGS sequence"/>
</dbReference>
<dbReference type="SUPFAM" id="SSF53686">
    <property type="entry name" value="Tryptophan synthase beta subunit-like PLP-dependent enzymes"/>
    <property type="match status" value="1"/>
</dbReference>
<evidence type="ECO:0000313" key="8">
    <source>
        <dbReference type="Proteomes" id="UP001430953"/>
    </source>
</evidence>
<keyword evidence="3" id="KW-0456">Lyase</keyword>
<evidence type="ECO:0000259" key="6">
    <source>
        <dbReference type="Pfam" id="PF00291"/>
    </source>
</evidence>
<evidence type="ECO:0000256" key="1">
    <source>
        <dbReference type="ARBA" id="ARBA00001933"/>
    </source>
</evidence>
<comment type="caution">
    <text evidence="7">The sequence shown here is derived from an EMBL/GenBank/DDBJ whole genome shotgun (WGS) entry which is preliminary data.</text>
</comment>
<dbReference type="PANTHER" id="PTHR48078">
    <property type="entry name" value="THREONINE DEHYDRATASE, MITOCHONDRIAL-RELATED"/>
    <property type="match status" value="1"/>
</dbReference>
<comment type="cofactor">
    <cofactor evidence="1">
        <name>pyridoxal 5'-phosphate</name>
        <dbReference type="ChEBI" id="CHEBI:597326"/>
    </cofactor>
</comment>
<dbReference type="InterPro" id="IPR036052">
    <property type="entry name" value="TrpB-like_PALP_sf"/>
</dbReference>
<evidence type="ECO:0000256" key="4">
    <source>
        <dbReference type="ARBA" id="ARBA00041766"/>
    </source>
</evidence>
<dbReference type="GO" id="GO:0006565">
    <property type="term" value="P:L-serine catabolic process"/>
    <property type="evidence" value="ECO:0007669"/>
    <property type="project" value="TreeGrafter"/>
</dbReference>
<evidence type="ECO:0000313" key="7">
    <source>
        <dbReference type="EMBL" id="KAL0131653.1"/>
    </source>
</evidence>
<evidence type="ECO:0000256" key="2">
    <source>
        <dbReference type="ARBA" id="ARBA00022898"/>
    </source>
</evidence>
<dbReference type="GO" id="GO:0009097">
    <property type="term" value="P:isoleucine biosynthetic process"/>
    <property type="evidence" value="ECO:0007669"/>
    <property type="project" value="TreeGrafter"/>
</dbReference>
<dbReference type="GO" id="GO:0003941">
    <property type="term" value="F:L-serine ammonia-lyase activity"/>
    <property type="evidence" value="ECO:0007669"/>
    <property type="project" value="TreeGrafter"/>
</dbReference>
<accession>A0AAW2GWS0</accession>
<feature type="domain" description="Tryptophan synthase beta chain-like PALP" evidence="6">
    <location>
        <begin position="101"/>
        <end position="294"/>
    </location>
</feature>
<proteinExistence type="predicted"/>
<dbReference type="GO" id="GO:0004794">
    <property type="term" value="F:threonine deaminase activity"/>
    <property type="evidence" value="ECO:0007669"/>
    <property type="project" value="TreeGrafter"/>
</dbReference>
<dbReference type="InterPro" id="IPR050147">
    <property type="entry name" value="Ser/Thr_Dehydratase"/>
</dbReference>
<dbReference type="Pfam" id="PF00291">
    <property type="entry name" value="PALP"/>
    <property type="match status" value="1"/>
</dbReference>
<name>A0AAW2GWS0_9HYME</name>
<sequence length="407" mass="45838">MATAEGGNEQILTKFSYDIARALFLFVSSPRIVTRWRILEKGTDQSIFSQTRNLSGAKIREALRDIREHIYREYVLNYGIEIHSPIDYHHRILFVKGYIQERGAVYALHQIKEKGVYDGVVAVSIDGSFAAALSYYGQKYQLTVTVVVPLSIHRSHVELCTIYGANLINLTTNNPADLHNEAVNIARTRGLAYIDRYDHPDIIIGQATLGIDILDNILEQRSIDLEENEKKAKKNKNLKDLPTKPPAEFAVLLPTASNNSALSVALAIAIKERDPTIQIYEIRPTSCDLGNSGVRRLTKSTREVAGITPSKYTWFTHFNFKRLFDSIFIINNAVIGRYYQILQRQGFNDIDAAICFAAIECRRFQLLQGKTFIIPMFGDMEWSPDFVREITSDSVPPGPDVPGPANA</sequence>
<dbReference type="InterPro" id="IPR001926">
    <property type="entry name" value="TrpB-like_PALP"/>
</dbReference>
<keyword evidence="2" id="KW-0663">Pyridoxal phosphate</keyword>
<evidence type="ECO:0000256" key="3">
    <source>
        <dbReference type="ARBA" id="ARBA00023239"/>
    </source>
</evidence>
<dbReference type="PANTHER" id="PTHR48078:SF19">
    <property type="entry name" value="ACT DOMAIN-CONTAINING PROTEIN"/>
    <property type="match status" value="1"/>
</dbReference>
<protein>
    <recommendedName>
        <fullName evidence="4">L-serine deaminase</fullName>
    </recommendedName>
    <alternativeName>
        <fullName evidence="5">L-threonine dehydratase</fullName>
    </alternativeName>
</protein>